<gene>
    <name evidence="5" type="ORF">EM932_01465</name>
</gene>
<dbReference type="Pfam" id="PF17293">
    <property type="entry name" value="Arm-DNA-bind_5"/>
    <property type="match status" value="1"/>
</dbReference>
<dbReference type="PANTHER" id="PTHR30349:SF64">
    <property type="entry name" value="PROPHAGE INTEGRASE INTD-RELATED"/>
    <property type="match status" value="1"/>
</dbReference>
<dbReference type="Gene3D" id="1.10.443.10">
    <property type="entry name" value="Intergrase catalytic core"/>
    <property type="match status" value="1"/>
</dbReference>
<evidence type="ECO:0000256" key="1">
    <source>
        <dbReference type="ARBA" id="ARBA00008857"/>
    </source>
</evidence>
<dbReference type="PANTHER" id="PTHR30349">
    <property type="entry name" value="PHAGE INTEGRASE-RELATED"/>
    <property type="match status" value="1"/>
</dbReference>
<dbReference type="CDD" id="cd01185">
    <property type="entry name" value="INTN1_C_like"/>
    <property type="match status" value="1"/>
</dbReference>
<evidence type="ECO:0000313" key="5">
    <source>
        <dbReference type="EMBL" id="TGV04815.1"/>
    </source>
</evidence>
<dbReference type="Proteomes" id="UP000307602">
    <property type="component" value="Unassembled WGS sequence"/>
</dbReference>
<protein>
    <submittedName>
        <fullName evidence="5">Site-specific integrase</fullName>
    </submittedName>
</protein>
<evidence type="ECO:0000313" key="6">
    <source>
        <dbReference type="Proteomes" id="UP000307602"/>
    </source>
</evidence>
<keyword evidence="6" id="KW-1185">Reference proteome</keyword>
<dbReference type="InterPro" id="IPR050090">
    <property type="entry name" value="Tyrosine_recombinase_XerCD"/>
</dbReference>
<evidence type="ECO:0000256" key="2">
    <source>
        <dbReference type="ARBA" id="ARBA00023125"/>
    </source>
</evidence>
<dbReference type="GO" id="GO:0006310">
    <property type="term" value="P:DNA recombination"/>
    <property type="evidence" value="ECO:0007669"/>
    <property type="project" value="UniProtKB-KW"/>
</dbReference>
<dbReference type="RefSeq" id="WP_135874726.1">
    <property type="nucleotide sequence ID" value="NZ_SRSO01000001.1"/>
</dbReference>
<reference evidence="5 6" key="1">
    <citation type="submission" date="2019-04" db="EMBL/GenBank/DDBJ databases">
        <authorList>
            <person name="Liu A."/>
        </authorList>
    </citation>
    <scope>NUCLEOTIDE SEQUENCE [LARGE SCALE GENOMIC DNA]</scope>
    <source>
        <strain evidence="5 6">RZ03</strain>
    </source>
</reference>
<dbReference type="Pfam" id="PF13102">
    <property type="entry name" value="Phage_int_SAM_5"/>
    <property type="match status" value="1"/>
</dbReference>
<dbReference type="InterPro" id="IPR013762">
    <property type="entry name" value="Integrase-like_cat_sf"/>
</dbReference>
<keyword evidence="2" id="KW-0238">DNA-binding</keyword>
<proteinExistence type="inferred from homology"/>
<accession>A0A4S1E308</accession>
<keyword evidence="3" id="KW-0233">DNA recombination</keyword>
<dbReference type="SUPFAM" id="SSF56349">
    <property type="entry name" value="DNA breaking-rejoining enzymes"/>
    <property type="match status" value="1"/>
</dbReference>
<evidence type="ECO:0000256" key="3">
    <source>
        <dbReference type="ARBA" id="ARBA00023172"/>
    </source>
</evidence>
<dbReference type="Pfam" id="PF00589">
    <property type="entry name" value="Phage_integrase"/>
    <property type="match status" value="1"/>
</dbReference>
<dbReference type="OrthoDB" id="9806835at2"/>
<dbReference type="Gene3D" id="1.10.150.130">
    <property type="match status" value="1"/>
</dbReference>
<dbReference type="InterPro" id="IPR011010">
    <property type="entry name" value="DNA_brk_join_enz"/>
</dbReference>
<dbReference type="InterPro" id="IPR035386">
    <property type="entry name" value="Arm-DNA-bind_5"/>
</dbReference>
<dbReference type="PROSITE" id="PS51898">
    <property type="entry name" value="TYR_RECOMBINASE"/>
    <property type="match status" value="1"/>
</dbReference>
<comment type="caution">
    <text evidence="5">The sequence shown here is derived from an EMBL/GenBank/DDBJ whole genome shotgun (WGS) entry which is preliminary data.</text>
</comment>
<dbReference type="AlphaFoldDB" id="A0A4S1E308"/>
<dbReference type="EMBL" id="SRSO01000001">
    <property type="protein sequence ID" value="TGV04815.1"/>
    <property type="molecule type" value="Genomic_DNA"/>
</dbReference>
<dbReference type="InterPro" id="IPR010998">
    <property type="entry name" value="Integrase_recombinase_N"/>
</dbReference>
<dbReference type="GO" id="GO:0003677">
    <property type="term" value="F:DNA binding"/>
    <property type="evidence" value="ECO:0007669"/>
    <property type="project" value="UniProtKB-KW"/>
</dbReference>
<comment type="similarity">
    <text evidence="1">Belongs to the 'phage' integrase family.</text>
</comment>
<evidence type="ECO:0000259" key="4">
    <source>
        <dbReference type="PROSITE" id="PS51898"/>
    </source>
</evidence>
<organism evidence="5 6">
    <name type="scientific">Flavivirga rizhaonensis</name>
    <dbReference type="NCBI Taxonomy" id="2559571"/>
    <lineage>
        <taxon>Bacteria</taxon>
        <taxon>Pseudomonadati</taxon>
        <taxon>Bacteroidota</taxon>
        <taxon>Flavobacteriia</taxon>
        <taxon>Flavobacteriales</taxon>
        <taxon>Flavobacteriaceae</taxon>
        <taxon>Flavivirga</taxon>
    </lineage>
</organism>
<name>A0A4S1E308_9FLAO</name>
<dbReference type="InterPro" id="IPR025269">
    <property type="entry name" value="SAM-like_dom"/>
</dbReference>
<sequence length="372" mass="43478">MTITLRKRKCKDGMESLILDYYFPKAGKKRIREKLDLYIYSSPKTAKEKSHNKKTLLLAESIKSKKFLEIQHEEHGFSHLIKDNLDKNFITYFSEQTDKKYNESSGNYGNWDSVLKHLIKFNGDVVLFKDVNSKWLEDFKYYLKHTARTKSNQPLSQNSCYSYFNKVKACLREAVREGIITYNPAVEVKGFKQGESEKEFLTLDELKKVSKTECEIPILKQAFIFSALTGLRWSDIQKLVWKEVQFSEEQGHYIRFKQKKTNGYQTHPIPEQAYKLLGEREEDEERVFKGLRYSAWSNLKLQQWVMKAGISKTITFHCARHTYATLQLTFGTDIYTVSKLLGHKELKTTQVYAQIINQKKVDAANAIPDINL</sequence>
<dbReference type="GO" id="GO:0015074">
    <property type="term" value="P:DNA integration"/>
    <property type="evidence" value="ECO:0007669"/>
    <property type="project" value="InterPro"/>
</dbReference>
<dbReference type="InterPro" id="IPR002104">
    <property type="entry name" value="Integrase_catalytic"/>
</dbReference>
<feature type="domain" description="Tyr recombinase" evidence="4">
    <location>
        <begin position="196"/>
        <end position="365"/>
    </location>
</feature>